<evidence type="ECO:0000256" key="3">
    <source>
        <dbReference type="ARBA" id="ARBA00022597"/>
    </source>
</evidence>
<keyword evidence="1" id="KW-0813">Transport</keyword>
<dbReference type="Pfam" id="PF00005">
    <property type="entry name" value="ABC_tran"/>
    <property type="match status" value="2"/>
</dbReference>
<keyword evidence="5" id="KW-0547">Nucleotide-binding</keyword>
<evidence type="ECO:0000256" key="4">
    <source>
        <dbReference type="ARBA" id="ARBA00022737"/>
    </source>
</evidence>
<evidence type="ECO:0000256" key="8">
    <source>
        <dbReference type="ARBA" id="ARBA00023136"/>
    </source>
</evidence>
<accession>K0YVW8</accession>
<dbReference type="AlphaFoldDB" id="K0YVW8"/>
<name>K0YVW8_9ACTO</name>
<gene>
    <name evidence="10" type="ORF">HMPREF9241_00361</name>
</gene>
<dbReference type="CDD" id="cd03215">
    <property type="entry name" value="ABC_Carb_Monos_II"/>
    <property type="match status" value="1"/>
</dbReference>
<sequence length="497" mass="53422">MSQAVLEAKGITKRYGGVTALDDVSIAIRRGEVLCLAGTNGCGKSTLIKILSGVEHPSEGRVLLDGADVTGLGALDAIRLGIQVIFQDMSVFPNLTVAENICFGERVAEGRRTRQPRIDHETAKRVLNELGVEMDLDAELKDLTVADRQIVAIARALARDVKVLFMDEPTTALTWKEVQVLFGIVAKLRDQGVAIVFVSHKTDEVLSVSDRIVVMRNGKVVADSPSDRFTPDLLAESLLGYVATEERRVSALAPDEPEVLSVDSLSAHRLFEDVSFHVKKGEIVGITGLLGSGRSEIAEAVVGKIRTDRGSVSVGGEVVRFRGSAAALDAGIAYVPPDRLTQGVFLKQSILNNVIASTLASLSSALGWIRWNRARELVDQQIEELGIKVGSPKDPVSSLSGGNQQKVVLAKCFATNPRVLILNGPTVGVDIGAKATIMDILRERAASGMGVLLISDDIPELVSVCHRVLVMRRGRLVDELAGDEVTTDRVEEVFQAE</sequence>
<dbReference type="SUPFAM" id="SSF52540">
    <property type="entry name" value="P-loop containing nucleoside triphosphate hydrolases"/>
    <property type="match status" value="2"/>
</dbReference>
<evidence type="ECO:0000313" key="11">
    <source>
        <dbReference type="Proteomes" id="UP000003994"/>
    </source>
</evidence>
<dbReference type="InterPro" id="IPR027417">
    <property type="entry name" value="P-loop_NTPase"/>
</dbReference>
<evidence type="ECO:0000313" key="10">
    <source>
        <dbReference type="EMBL" id="EJZ87733.1"/>
    </source>
</evidence>
<dbReference type="PROSITE" id="PS00211">
    <property type="entry name" value="ABC_TRANSPORTER_1"/>
    <property type="match status" value="1"/>
</dbReference>
<dbReference type="CDD" id="cd03216">
    <property type="entry name" value="ABC_Carb_Monos_I"/>
    <property type="match status" value="1"/>
</dbReference>
<protein>
    <recommendedName>
        <fullName evidence="9">ABC transporter domain-containing protein</fullName>
    </recommendedName>
</protein>
<proteinExistence type="predicted"/>
<dbReference type="InterPro" id="IPR003439">
    <property type="entry name" value="ABC_transporter-like_ATP-bd"/>
</dbReference>
<dbReference type="EMBL" id="AGWQ01000003">
    <property type="protein sequence ID" value="EJZ87733.1"/>
    <property type="molecule type" value="Genomic_DNA"/>
</dbReference>
<comment type="caution">
    <text evidence="10">The sequence shown here is derived from an EMBL/GenBank/DDBJ whole genome shotgun (WGS) entry which is preliminary data.</text>
</comment>
<feature type="domain" description="ABC transporter" evidence="9">
    <location>
        <begin position="6"/>
        <end position="242"/>
    </location>
</feature>
<dbReference type="InterPro" id="IPR017871">
    <property type="entry name" value="ABC_transporter-like_CS"/>
</dbReference>
<evidence type="ECO:0000259" key="9">
    <source>
        <dbReference type="PROSITE" id="PS50893"/>
    </source>
</evidence>
<dbReference type="PATRIC" id="fig|883077.3.peg.349"/>
<reference evidence="10 11" key="1">
    <citation type="submission" date="2012-07" db="EMBL/GenBank/DDBJ databases">
        <title>The Genome Sequence of Actinomyces turicensis ACS-279-V-COL4.</title>
        <authorList>
            <consortium name="The Broad Institute Genome Sequencing Platform"/>
            <person name="Earl A."/>
            <person name="Ward D."/>
            <person name="Feldgarden M."/>
            <person name="Gevers D."/>
            <person name="Saerens B."/>
            <person name="Vaneechoutte M."/>
            <person name="Walker B."/>
            <person name="Young S.K."/>
            <person name="Zeng Q."/>
            <person name="Gargeya S."/>
            <person name="Fitzgerald M."/>
            <person name="Haas B."/>
            <person name="Abouelleil A."/>
            <person name="Alvarado L."/>
            <person name="Arachchi H.M."/>
            <person name="Berlin A."/>
            <person name="Chapman S.B."/>
            <person name="Goldberg J."/>
            <person name="Griggs A."/>
            <person name="Gujja S."/>
            <person name="Hansen M."/>
            <person name="Howarth C."/>
            <person name="Imamovic A."/>
            <person name="Larimer J."/>
            <person name="McCowen C."/>
            <person name="Montmayeur A."/>
            <person name="Murphy C."/>
            <person name="Neiman D."/>
            <person name="Pearson M."/>
            <person name="Priest M."/>
            <person name="Roberts A."/>
            <person name="Saif S."/>
            <person name="Shea T."/>
            <person name="Sisk P."/>
            <person name="Sykes S."/>
            <person name="Wortman J."/>
            <person name="Nusbaum C."/>
            <person name="Birren B."/>
        </authorList>
    </citation>
    <scope>NUCLEOTIDE SEQUENCE [LARGE SCALE GENOMIC DNA]</scope>
    <source>
        <strain evidence="10 11">ACS-279-V-Col4</strain>
    </source>
</reference>
<dbReference type="HOGENOM" id="CLU_000604_92_3_11"/>
<keyword evidence="7" id="KW-1278">Translocase</keyword>
<dbReference type="InterPro" id="IPR003593">
    <property type="entry name" value="AAA+_ATPase"/>
</dbReference>
<keyword evidence="11" id="KW-1185">Reference proteome</keyword>
<keyword evidence="2" id="KW-1003">Cell membrane</keyword>
<evidence type="ECO:0000256" key="7">
    <source>
        <dbReference type="ARBA" id="ARBA00022967"/>
    </source>
</evidence>
<keyword evidence="4" id="KW-0677">Repeat</keyword>
<dbReference type="PROSITE" id="PS50893">
    <property type="entry name" value="ABC_TRANSPORTER_2"/>
    <property type="match status" value="2"/>
</dbReference>
<dbReference type="eggNOG" id="COG1129">
    <property type="taxonomic scope" value="Bacteria"/>
</dbReference>
<evidence type="ECO:0000256" key="6">
    <source>
        <dbReference type="ARBA" id="ARBA00022840"/>
    </source>
</evidence>
<dbReference type="PANTHER" id="PTHR43790">
    <property type="entry name" value="CARBOHYDRATE TRANSPORT ATP-BINDING PROTEIN MG119-RELATED"/>
    <property type="match status" value="1"/>
</dbReference>
<dbReference type="STRING" id="883077.HMPREF9241_00361"/>
<dbReference type="GO" id="GO:0005524">
    <property type="term" value="F:ATP binding"/>
    <property type="evidence" value="ECO:0007669"/>
    <property type="project" value="UniProtKB-KW"/>
</dbReference>
<dbReference type="PANTHER" id="PTHR43790:SF1">
    <property type="entry name" value="XYLOSE IMPORT ATP-BINDING PROTEIN XYLG"/>
    <property type="match status" value="1"/>
</dbReference>
<keyword evidence="8" id="KW-0472">Membrane</keyword>
<organism evidence="10 11">
    <name type="scientific">Schaalia turicensis ACS-279-V-Col4</name>
    <dbReference type="NCBI Taxonomy" id="883077"/>
    <lineage>
        <taxon>Bacteria</taxon>
        <taxon>Bacillati</taxon>
        <taxon>Actinomycetota</taxon>
        <taxon>Actinomycetes</taxon>
        <taxon>Actinomycetales</taxon>
        <taxon>Actinomycetaceae</taxon>
        <taxon>Schaalia</taxon>
    </lineage>
</organism>
<evidence type="ECO:0000256" key="2">
    <source>
        <dbReference type="ARBA" id="ARBA00022475"/>
    </source>
</evidence>
<feature type="domain" description="ABC transporter" evidence="9">
    <location>
        <begin position="254"/>
        <end position="496"/>
    </location>
</feature>
<dbReference type="Proteomes" id="UP000003994">
    <property type="component" value="Unassembled WGS sequence"/>
</dbReference>
<dbReference type="RefSeq" id="WP_006680567.1">
    <property type="nucleotide sequence ID" value="NZ_JH815208.1"/>
</dbReference>
<dbReference type="SMART" id="SM00382">
    <property type="entry name" value="AAA"/>
    <property type="match status" value="2"/>
</dbReference>
<dbReference type="GO" id="GO:0016887">
    <property type="term" value="F:ATP hydrolysis activity"/>
    <property type="evidence" value="ECO:0007669"/>
    <property type="project" value="InterPro"/>
</dbReference>
<keyword evidence="3" id="KW-0762">Sugar transport</keyword>
<dbReference type="Gene3D" id="3.40.50.300">
    <property type="entry name" value="P-loop containing nucleotide triphosphate hydrolases"/>
    <property type="match status" value="2"/>
</dbReference>
<keyword evidence="6" id="KW-0067">ATP-binding</keyword>
<evidence type="ECO:0000256" key="1">
    <source>
        <dbReference type="ARBA" id="ARBA00022448"/>
    </source>
</evidence>
<evidence type="ECO:0000256" key="5">
    <source>
        <dbReference type="ARBA" id="ARBA00022741"/>
    </source>
</evidence>
<dbReference type="InterPro" id="IPR050107">
    <property type="entry name" value="ABC_carbohydrate_import_ATPase"/>
</dbReference>